<reference evidence="2" key="1">
    <citation type="submission" date="2021-01" db="EMBL/GenBank/DDBJ databases">
        <authorList>
            <person name="Kaushik A."/>
        </authorList>
    </citation>
    <scope>NUCLEOTIDE SEQUENCE</scope>
    <source>
        <strain evidence="2">AG6-10EEA</strain>
    </source>
</reference>
<feature type="region of interest" description="Disordered" evidence="1">
    <location>
        <begin position="513"/>
        <end position="594"/>
    </location>
</feature>
<feature type="compositionally biased region" description="Low complexity" evidence="1">
    <location>
        <begin position="449"/>
        <end position="461"/>
    </location>
</feature>
<comment type="caution">
    <text evidence="2">The sequence shown here is derived from an EMBL/GenBank/DDBJ whole genome shotgun (WGS) entry which is preliminary data.</text>
</comment>
<protein>
    <submittedName>
        <fullName evidence="2">Uncharacterized protein</fullName>
    </submittedName>
</protein>
<gene>
    <name evidence="2" type="ORF">RDB_LOCUS110659</name>
</gene>
<evidence type="ECO:0000313" key="2">
    <source>
        <dbReference type="EMBL" id="CAE6499359.1"/>
    </source>
</evidence>
<feature type="compositionally biased region" description="Low complexity" evidence="1">
    <location>
        <begin position="405"/>
        <end position="414"/>
    </location>
</feature>
<evidence type="ECO:0000256" key="1">
    <source>
        <dbReference type="SAM" id="MobiDB-lite"/>
    </source>
</evidence>
<feature type="region of interest" description="Disordered" evidence="1">
    <location>
        <begin position="1"/>
        <end position="486"/>
    </location>
</feature>
<feature type="compositionally biased region" description="Pro residues" evidence="1">
    <location>
        <begin position="301"/>
        <end position="314"/>
    </location>
</feature>
<feature type="compositionally biased region" description="Polar residues" evidence="1">
    <location>
        <begin position="520"/>
        <end position="534"/>
    </location>
</feature>
<name>A0A8H3CWM6_9AGAM</name>
<sequence>MDATPTPTVDPAPDTPSRSGGEPDPVREQAPIEEPAASAPSLPADAPHSDVNQAGPSESSKDETPAAHITRSPTPPKEPDAVMDPVPAPTAPERAPSSEASAEAPHSPDPSVPAPATAPSPTAPAPAPTETSQETPAQQAPAVPPVYTTHLPLTMVQTPADGQALTARQLGQRARRARERELQAQGLYTPKRRTSSSATMPDLQSHAPPSADVTMQSADEGDDDGEGELETEVAGPTTPSVPPHSASHLIPPIAVLAPVTTPSRASVAQRARRDRERASRLGLTPNGSPDASESPMAQPIPFNPAGPSGQPPPTLTRGQLAQRARRARERVERAAKQAVQNGHPPGENWTPSLNSNTDGSGGMSSAGEAVFAVAPPPPGFSPSQVGQTSPQAGYGVGLGAAHVPQQLNRAQLAQRARRQRERQQRLASAATHASGVITSPSASKEQARSDSGSAPPTSPSAGRHHLDASPARTSLSPVTSTADTPAPLNINMQVFQSLTAGDNGVSRAVADSGAGVLTSGVRTTSPSERVTSPSAPVPVKTEPPKVQDMEIDPVEENVDQLSEEPGPTPSPNLRPPTPPIQTEVHRSTIQSVGA</sequence>
<feature type="compositionally biased region" description="Low complexity" evidence="1">
    <location>
        <begin position="128"/>
        <end position="141"/>
    </location>
</feature>
<feature type="compositionally biased region" description="Low complexity" evidence="1">
    <location>
        <begin position="163"/>
        <end position="172"/>
    </location>
</feature>
<feature type="compositionally biased region" description="Polar residues" evidence="1">
    <location>
        <begin position="349"/>
        <end position="358"/>
    </location>
</feature>
<evidence type="ECO:0000313" key="3">
    <source>
        <dbReference type="Proteomes" id="UP000663853"/>
    </source>
</evidence>
<proteinExistence type="predicted"/>
<feature type="compositionally biased region" description="Acidic residues" evidence="1">
    <location>
        <begin position="549"/>
        <end position="562"/>
    </location>
</feature>
<feature type="compositionally biased region" description="Low complexity" evidence="1">
    <location>
        <begin position="28"/>
        <end position="46"/>
    </location>
</feature>
<feature type="compositionally biased region" description="Pro residues" evidence="1">
    <location>
        <begin position="107"/>
        <end position="127"/>
    </location>
</feature>
<feature type="compositionally biased region" description="Pro residues" evidence="1">
    <location>
        <begin position="566"/>
        <end position="579"/>
    </location>
</feature>
<feature type="compositionally biased region" description="Polar residues" evidence="1">
    <location>
        <begin position="471"/>
        <end position="483"/>
    </location>
</feature>
<feature type="compositionally biased region" description="Acidic residues" evidence="1">
    <location>
        <begin position="219"/>
        <end position="231"/>
    </location>
</feature>
<organism evidence="2 3">
    <name type="scientific">Rhizoctonia solani</name>
    <dbReference type="NCBI Taxonomy" id="456999"/>
    <lineage>
        <taxon>Eukaryota</taxon>
        <taxon>Fungi</taxon>
        <taxon>Dikarya</taxon>
        <taxon>Basidiomycota</taxon>
        <taxon>Agaricomycotina</taxon>
        <taxon>Agaricomycetes</taxon>
        <taxon>Cantharellales</taxon>
        <taxon>Ceratobasidiaceae</taxon>
        <taxon>Rhizoctonia</taxon>
    </lineage>
</organism>
<dbReference type="EMBL" id="CAJMXA010003511">
    <property type="protein sequence ID" value="CAE6499359.1"/>
    <property type="molecule type" value="Genomic_DNA"/>
</dbReference>
<dbReference type="AlphaFoldDB" id="A0A8H3CWM6"/>
<accession>A0A8H3CWM6</accession>
<feature type="compositionally biased region" description="Low complexity" evidence="1">
    <location>
        <begin position="91"/>
        <end position="105"/>
    </location>
</feature>
<dbReference type="Proteomes" id="UP000663853">
    <property type="component" value="Unassembled WGS sequence"/>
</dbReference>